<dbReference type="EMBL" id="JAZDUA010000002">
    <property type="protein sequence ID" value="KAK7874422.1"/>
    <property type="molecule type" value="Genomic_DNA"/>
</dbReference>
<dbReference type="PANTHER" id="PTHR13000:SF0">
    <property type="entry name" value="NUCLEOPORIN P54"/>
    <property type="match status" value="1"/>
</dbReference>
<dbReference type="Pfam" id="PF18437">
    <property type="entry name" value="Nup54_C"/>
    <property type="match status" value="1"/>
</dbReference>
<comment type="caution">
    <text evidence="12">The sequence shown here is derived from an EMBL/GenBank/DDBJ whole genome shotgun (WGS) entry which is preliminary data.</text>
</comment>
<evidence type="ECO:0000313" key="13">
    <source>
        <dbReference type="Proteomes" id="UP001378592"/>
    </source>
</evidence>
<dbReference type="Gene3D" id="1.20.5.490">
    <property type="entry name" value="Single helix bin"/>
    <property type="match status" value="1"/>
</dbReference>
<evidence type="ECO:0008006" key="14">
    <source>
        <dbReference type="Google" id="ProtNLM"/>
    </source>
</evidence>
<dbReference type="Pfam" id="PF13874">
    <property type="entry name" value="Nup54"/>
    <property type="match status" value="1"/>
</dbReference>
<keyword evidence="6" id="KW-0811">Translocation</keyword>
<evidence type="ECO:0000259" key="10">
    <source>
        <dbReference type="Pfam" id="PF13874"/>
    </source>
</evidence>
<evidence type="ECO:0000256" key="3">
    <source>
        <dbReference type="ARBA" id="ARBA00022737"/>
    </source>
</evidence>
<keyword evidence="7" id="KW-0906">Nuclear pore complex</keyword>
<organism evidence="12 13">
    <name type="scientific">Gryllus longicercus</name>
    <dbReference type="NCBI Taxonomy" id="2509291"/>
    <lineage>
        <taxon>Eukaryota</taxon>
        <taxon>Metazoa</taxon>
        <taxon>Ecdysozoa</taxon>
        <taxon>Arthropoda</taxon>
        <taxon>Hexapoda</taxon>
        <taxon>Insecta</taxon>
        <taxon>Pterygota</taxon>
        <taxon>Neoptera</taxon>
        <taxon>Polyneoptera</taxon>
        <taxon>Orthoptera</taxon>
        <taxon>Ensifera</taxon>
        <taxon>Gryllidea</taxon>
        <taxon>Grylloidea</taxon>
        <taxon>Gryllidae</taxon>
        <taxon>Gryllinae</taxon>
        <taxon>Gryllus</taxon>
    </lineage>
</organism>
<gene>
    <name evidence="12" type="ORF">R5R35_001517</name>
</gene>
<evidence type="ECO:0000256" key="2">
    <source>
        <dbReference type="ARBA" id="ARBA00022448"/>
    </source>
</evidence>
<keyword evidence="2" id="KW-0813">Transport</keyword>
<protein>
    <recommendedName>
        <fullName evidence="14">Nucleoporin Nup54</fullName>
    </recommendedName>
</protein>
<comment type="similarity">
    <text evidence="9">Belongs to the NUP54 family.</text>
</comment>
<keyword evidence="4" id="KW-0509">mRNA transport</keyword>
<dbReference type="GO" id="GO:0051028">
    <property type="term" value="P:mRNA transport"/>
    <property type="evidence" value="ECO:0007669"/>
    <property type="project" value="UniProtKB-KW"/>
</dbReference>
<dbReference type="InterPro" id="IPR025712">
    <property type="entry name" value="Nup54_alpha-helical_dom"/>
</dbReference>
<keyword evidence="13" id="KW-1185">Reference proteome</keyword>
<dbReference type="FunFam" id="1.20.5.490:FF:000003">
    <property type="entry name" value="nucleoporin p54 isoform X1"/>
    <property type="match status" value="1"/>
</dbReference>
<feature type="domain" description="Nup54 C-terminal interacting" evidence="11">
    <location>
        <begin position="497"/>
        <end position="534"/>
    </location>
</feature>
<dbReference type="Proteomes" id="UP001378592">
    <property type="component" value="Unassembled WGS sequence"/>
</dbReference>
<evidence type="ECO:0000259" key="11">
    <source>
        <dbReference type="Pfam" id="PF18437"/>
    </source>
</evidence>
<evidence type="ECO:0000256" key="7">
    <source>
        <dbReference type="ARBA" id="ARBA00023132"/>
    </source>
</evidence>
<accession>A0AAN9ZI90</accession>
<proteinExistence type="inferred from homology"/>
<evidence type="ECO:0000256" key="6">
    <source>
        <dbReference type="ARBA" id="ARBA00023010"/>
    </source>
</evidence>
<keyword evidence="3" id="KW-0677">Repeat</keyword>
<evidence type="ECO:0000256" key="1">
    <source>
        <dbReference type="ARBA" id="ARBA00004567"/>
    </source>
</evidence>
<feature type="domain" description="Nucleoporin Nup54 alpha-helical" evidence="10">
    <location>
        <begin position="345"/>
        <end position="482"/>
    </location>
</feature>
<dbReference type="GO" id="GO:0006999">
    <property type="term" value="P:nuclear pore organization"/>
    <property type="evidence" value="ECO:0007669"/>
    <property type="project" value="TreeGrafter"/>
</dbReference>
<dbReference type="GO" id="GO:0006607">
    <property type="term" value="P:NLS-bearing protein import into nucleus"/>
    <property type="evidence" value="ECO:0007669"/>
    <property type="project" value="TreeGrafter"/>
</dbReference>
<dbReference type="InterPro" id="IPR040985">
    <property type="entry name" value="Nup54_C"/>
</dbReference>
<evidence type="ECO:0000256" key="4">
    <source>
        <dbReference type="ARBA" id="ARBA00022816"/>
    </source>
</evidence>
<dbReference type="GO" id="GO:0036228">
    <property type="term" value="P:protein localization to nuclear inner membrane"/>
    <property type="evidence" value="ECO:0007669"/>
    <property type="project" value="TreeGrafter"/>
</dbReference>
<reference evidence="12 13" key="1">
    <citation type="submission" date="2024-03" db="EMBL/GenBank/DDBJ databases">
        <title>The genome assembly and annotation of the cricket Gryllus longicercus Weissman &amp; Gray.</title>
        <authorList>
            <person name="Szrajer S."/>
            <person name="Gray D."/>
            <person name="Ylla G."/>
        </authorList>
    </citation>
    <scope>NUCLEOTIDE SEQUENCE [LARGE SCALE GENOMIC DNA]</scope>
    <source>
        <strain evidence="12">DAG 2021-001</strain>
        <tissue evidence="12">Whole body minus gut</tissue>
    </source>
</reference>
<dbReference type="InterPro" id="IPR024864">
    <property type="entry name" value="Nup54/Nup57/Nup44"/>
</dbReference>
<dbReference type="AlphaFoldDB" id="A0AAN9ZI90"/>
<sequence length="546" mass="59536">MAFAQGAATGFPTTSTAPTFGGFGGSGTAVSRAPGFGTSSFSFATPATSTMTTSNTGFGFGNFGTGTSTATTTSGTGFGTFGSQPTGGLFSGLTSQPSSTSTGFGNFNLFGAKPATTTSTGFGGFGGFSSGFGSTFGSGLGQPQQQPQQQQPTVDGVTNPLEALYNAVFNCNIYGDERDSTLARWNLLQALWGTGKGYYSRTAEPVEFTLQNPLCRFKAIGYSCIPVTDNKEGLVAISFNKKEEELKAQQGQLVTNLNAVLGNKPNLSLNIETIRPTSESKAQVIIFVQEKGVTGSLRRIPATDLTAYLLQPMQKQQLTQWGVENVYSQIMPDKEQLDEYLANAPAGIDPRLWKQARLDNPNPDKYIPVPMVGFAEVRWRLKCQEQETRLHQLFLERVSEDIAALQRRHATTLAKIAEHRRRFIDLEHRVLKVLVKQEVSRKLGLALQPEEEALRGRLESLQVQLSAPTQFKARLNELLSQMRTHSLQLPNKEAERYAMDPGVQEDIKQFLLMEQNGMAHLIDIIQNDLASLKIMKDGLLNLLQGH</sequence>
<keyword evidence="8" id="KW-0539">Nucleus</keyword>
<dbReference type="PANTHER" id="PTHR13000">
    <property type="entry name" value="NUCLEOPORIN P54"/>
    <property type="match status" value="1"/>
</dbReference>
<dbReference type="GO" id="GO:0044613">
    <property type="term" value="C:nuclear pore central transport channel"/>
    <property type="evidence" value="ECO:0007669"/>
    <property type="project" value="TreeGrafter"/>
</dbReference>
<comment type="subcellular location">
    <subcellularLocation>
        <location evidence="1">Nucleus</location>
        <location evidence="1">Nuclear pore complex</location>
    </subcellularLocation>
</comment>
<dbReference type="GO" id="GO:0017056">
    <property type="term" value="F:structural constituent of nuclear pore"/>
    <property type="evidence" value="ECO:0007669"/>
    <property type="project" value="TreeGrafter"/>
</dbReference>
<dbReference type="Gene3D" id="1.20.5.170">
    <property type="match status" value="1"/>
</dbReference>
<keyword evidence="5" id="KW-0653">Protein transport</keyword>
<name>A0AAN9ZI90_9ORTH</name>
<evidence type="ECO:0000256" key="9">
    <source>
        <dbReference type="ARBA" id="ARBA00060798"/>
    </source>
</evidence>
<evidence type="ECO:0000256" key="8">
    <source>
        <dbReference type="ARBA" id="ARBA00023242"/>
    </source>
</evidence>
<evidence type="ECO:0000313" key="12">
    <source>
        <dbReference type="EMBL" id="KAK7874422.1"/>
    </source>
</evidence>
<evidence type="ECO:0000256" key="5">
    <source>
        <dbReference type="ARBA" id="ARBA00022927"/>
    </source>
</evidence>